<dbReference type="CDD" id="cd02440">
    <property type="entry name" value="AdoMet_MTases"/>
    <property type="match status" value="1"/>
</dbReference>
<reference evidence="8 9" key="1">
    <citation type="submission" date="2018-08" db="EMBL/GenBank/DDBJ databases">
        <title>A genome reference for cultivated species of the human gut microbiota.</title>
        <authorList>
            <person name="Zou Y."/>
            <person name="Xue W."/>
            <person name="Luo G."/>
        </authorList>
    </citation>
    <scope>NUCLEOTIDE SEQUENCE [LARGE SCALE GENOMIC DNA]</scope>
    <source>
        <strain evidence="8 9">OM05-15BH</strain>
    </source>
</reference>
<dbReference type="InterPro" id="IPR029063">
    <property type="entry name" value="SAM-dependent_MTases_sf"/>
</dbReference>
<dbReference type="InterPro" id="IPR000878">
    <property type="entry name" value="4pyrrol_Mease"/>
</dbReference>
<dbReference type="UniPathway" id="UPA00148"/>
<gene>
    <name evidence="8" type="primary">cbiE</name>
    <name evidence="8" type="ORF">DXB65_18280</name>
</gene>
<evidence type="ECO:0000256" key="5">
    <source>
        <dbReference type="ARBA" id="ARBA00022691"/>
    </source>
</evidence>
<keyword evidence="3 8" id="KW-0489">Methyltransferase</keyword>
<keyword evidence="5" id="KW-0949">S-adenosyl-L-methionine</keyword>
<dbReference type="Proteomes" id="UP000260983">
    <property type="component" value="Unassembled WGS sequence"/>
</dbReference>
<evidence type="ECO:0000313" key="9">
    <source>
        <dbReference type="Proteomes" id="UP000260983"/>
    </source>
</evidence>
<dbReference type="NCBIfam" id="TIGR02469">
    <property type="entry name" value="CbiT"/>
    <property type="match status" value="1"/>
</dbReference>
<evidence type="ECO:0000256" key="1">
    <source>
        <dbReference type="ARBA" id="ARBA00004953"/>
    </source>
</evidence>
<dbReference type="GO" id="GO:0032259">
    <property type="term" value="P:methylation"/>
    <property type="evidence" value="ECO:0007669"/>
    <property type="project" value="UniProtKB-KW"/>
</dbReference>
<dbReference type="RefSeq" id="WP_117725127.1">
    <property type="nucleotide sequence ID" value="NZ_CAUGNI010000001.1"/>
</dbReference>
<dbReference type="PIRSF" id="PIRSF036428">
    <property type="entry name" value="CobL"/>
    <property type="match status" value="1"/>
</dbReference>
<protein>
    <submittedName>
        <fullName evidence="8">Precorrin-6y C5,15-methyltransferase (Decarboxylating) subunit CbiE</fullName>
    </submittedName>
</protein>
<sequence length="427" mass="48506">MKRKFIIIGMDDKRAPFFPPEVLQHIREGKIFSGGLRHREIVGTLLPEGAEWISITVPLDNVFVQYEKVFASDTPIIVFASGDPLFFGFANTVKRKLPDAEIRLYPAFNSLQALAHKLVMPYDDMRTVSLTGRPWQEFDRALIERTPKIGILTDREHTPATIAARMLEYGYNYYTMYVGEHLGNPEKERIRQLDLKEASEEAFEHPNNLLLYANLTHQTIQTSLVRLDEPPSSERASLPHSGEIPPRPFGLPDEQFAHLDGRARMITKSPIRLLTLQALELNRRRVFWDIGFCTGSVSIEARLQFPHLTVVSFEIRPEGEELMRTNSRRFGAPGITAIIGDFLQTELKDLPRPDAVFIGGHGGQLEEILIRLKEVLQPDGCIVFNSVSPNSRELFRKGTETAGMFLHPSLHITLNEYNPIEIMKAIL</sequence>
<dbReference type="AlphaFoldDB" id="A0A3E5B567"/>
<dbReference type="GO" id="GO:0008276">
    <property type="term" value="F:protein methyltransferase activity"/>
    <property type="evidence" value="ECO:0007669"/>
    <property type="project" value="InterPro"/>
</dbReference>
<evidence type="ECO:0000256" key="6">
    <source>
        <dbReference type="SAM" id="MobiDB-lite"/>
    </source>
</evidence>
<feature type="domain" description="Tetrapyrrole methylase" evidence="7">
    <location>
        <begin position="71"/>
        <end position="198"/>
    </location>
</feature>
<dbReference type="PANTHER" id="PTHR43182">
    <property type="entry name" value="COBALT-PRECORRIN-6B C(15)-METHYLTRANSFERASE (DECARBOXYLATING)"/>
    <property type="match status" value="1"/>
</dbReference>
<dbReference type="Gene3D" id="3.40.50.150">
    <property type="entry name" value="Vaccinia Virus protein VP39"/>
    <property type="match status" value="1"/>
</dbReference>
<dbReference type="InterPro" id="IPR050714">
    <property type="entry name" value="Cobalamin_biosynth_MTase"/>
</dbReference>
<comment type="pathway">
    <text evidence="1">Cofactor biosynthesis; adenosylcobalamin biosynthesis.</text>
</comment>
<dbReference type="SUPFAM" id="SSF53335">
    <property type="entry name" value="S-adenosyl-L-methionine-dependent methyltransferases"/>
    <property type="match status" value="1"/>
</dbReference>
<evidence type="ECO:0000256" key="4">
    <source>
        <dbReference type="ARBA" id="ARBA00022679"/>
    </source>
</evidence>
<evidence type="ECO:0000256" key="3">
    <source>
        <dbReference type="ARBA" id="ARBA00022603"/>
    </source>
</evidence>
<dbReference type="InterPro" id="IPR012818">
    <property type="entry name" value="CbiE"/>
</dbReference>
<dbReference type="InterPro" id="IPR014008">
    <property type="entry name" value="Cbl_synth_MTase_CbiT"/>
</dbReference>
<name>A0A3E5B567_9BACE</name>
<dbReference type="GO" id="GO:0009236">
    <property type="term" value="P:cobalamin biosynthetic process"/>
    <property type="evidence" value="ECO:0007669"/>
    <property type="project" value="UniProtKB-UniPathway"/>
</dbReference>
<dbReference type="InterPro" id="IPR006365">
    <property type="entry name" value="Cbl_synth_CobL"/>
</dbReference>
<dbReference type="PANTHER" id="PTHR43182:SF1">
    <property type="entry name" value="COBALT-PRECORRIN-7 C(5)-METHYLTRANSFERASE"/>
    <property type="match status" value="1"/>
</dbReference>
<evidence type="ECO:0000256" key="2">
    <source>
        <dbReference type="ARBA" id="ARBA00022573"/>
    </source>
</evidence>
<dbReference type="NCBIfam" id="TIGR02467">
    <property type="entry name" value="CbiE"/>
    <property type="match status" value="1"/>
</dbReference>
<dbReference type="EMBL" id="QSUL01000013">
    <property type="protein sequence ID" value="RGN32740.1"/>
    <property type="molecule type" value="Genomic_DNA"/>
</dbReference>
<dbReference type="Pfam" id="PF00590">
    <property type="entry name" value="TP_methylase"/>
    <property type="match status" value="1"/>
</dbReference>
<dbReference type="CDD" id="cd11644">
    <property type="entry name" value="Precorrin-6Y-MT"/>
    <property type="match status" value="1"/>
</dbReference>
<organism evidence="8 9">
    <name type="scientific">Bacteroides oleiciplenus</name>
    <dbReference type="NCBI Taxonomy" id="626931"/>
    <lineage>
        <taxon>Bacteria</taxon>
        <taxon>Pseudomonadati</taxon>
        <taxon>Bacteroidota</taxon>
        <taxon>Bacteroidia</taxon>
        <taxon>Bacteroidales</taxon>
        <taxon>Bacteroidaceae</taxon>
        <taxon>Bacteroides</taxon>
    </lineage>
</organism>
<evidence type="ECO:0000313" key="8">
    <source>
        <dbReference type="EMBL" id="RGN32740.1"/>
    </source>
</evidence>
<accession>A0A3E5B567</accession>
<comment type="caution">
    <text evidence="8">The sequence shown here is derived from an EMBL/GenBank/DDBJ whole genome shotgun (WGS) entry which is preliminary data.</text>
</comment>
<keyword evidence="4 8" id="KW-0808">Transferase</keyword>
<feature type="region of interest" description="Disordered" evidence="6">
    <location>
        <begin position="228"/>
        <end position="250"/>
    </location>
</feature>
<dbReference type="InterPro" id="IPR035996">
    <property type="entry name" value="4pyrrol_Methylase_sf"/>
</dbReference>
<evidence type="ECO:0000259" key="7">
    <source>
        <dbReference type="Pfam" id="PF00590"/>
    </source>
</evidence>
<proteinExistence type="predicted"/>
<keyword evidence="2" id="KW-0169">Cobalamin biosynthesis</keyword>
<dbReference type="SUPFAM" id="SSF53790">
    <property type="entry name" value="Tetrapyrrole methylase"/>
    <property type="match status" value="1"/>
</dbReference>